<organism evidence="8 9">
    <name type="scientific">Tropicimonas sediminicola</name>
    <dbReference type="NCBI Taxonomy" id="1031541"/>
    <lineage>
        <taxon>Bacteria</taxon>
        <taxon>Pseudomonadati</taxon>
        <taxon>Pseudomonadota</taxon>
        <taxon>Alphaproteobacteria</taxon>
        <taxon>Rhodobacterales</taxon>
        <taxon>Roseobacteraceae</taxon>
        <taxon>Tropicimonas</taxon>
    </lineage>
</organism>
<dbReference type="RefSeq" id="WP_089233436.1">
    <property type="nucleotide sequence ID" value="NZ_FZOY01000004.1"/>
</dbReference>
<dbReference type="GO" id="GO:0020037">
    <property type="term" value="F:heme binding"/>
    <property type="evidence" value="ECO:0007669"/>
    <property type="project" value="TreeGrafter"/>
</dbReference>
<evidence type="ECO:0000256" key="2">
    <source>
        <dbReference type="ARBA" id="ARBA00022475"/>
    </source>
</evidence>
<evidence type="ECO:0000259" key="7">
    <source>
        <dbReference type="Pfam" id="PF01292"/>
    </source>
</evidence>
<feature type="transmembrane region" description="Helical" evidence="6">
    <location>
        <begin position="162"/>
        <end position="180"/>
    </location>
</feature>
<feature type="transmembrane region" description="Helical" evidence="6">
    <location>
        <begin position="21"/>
        <end position="39"/>
    </location>
</feature>
<dbReference type="SUPFAM" id="SSF81342">
    <property type="entry name" value="Transmembrane di-heme cytochromes"/>
    <property type="match status" value="1"/>
</dbReference>
<reference evidence="8 9" key="1">
    <citation type="submission" date="2017-06" db="EMBL/GenBank/DDBJ databases">
        <authorList>
            <person name="Kim H.J."/>
            <person name="Triplett B.A."/>
        </authorList>
    </citation>
    <scope>NUCLEOTIDE SEQUENCE [LARGE SCALE GENOMIC DNA]</scope>
    <source>
        <strain evidence="8 9">DSM 29339</strain>
    </source>
</reference>
<keyword evidence="5 6" id="KW-0472">Membrane</keyword>
<feature type="transmembrane region" description="Helical" evidence="6">
    <location>
        <begin position="51"/>
        <end position="69"/>
    </location>
</feature>
<evidence type="ECO:0000256" key="1">
    <source>
        <dbReference type="ARBA" id="ARBA00004651"/>
    </source>
</evidence>
<accession>A0A239II26</accession>
<gene>
    <name evidence="8" type="ORF">SAMN05421757_104359</name>
</gene>
<dbReference type="GO" id="GO:0005886">
    <property type="term" value="C:plasma membrane"/>
    <property type="evidence" value="ECO:0007669"/>
    <property type="project" value="UniProtKB-SubCell"/>
</dbReference>
<dbReference type="AlphaFoldDB" id="A0A239II26"/>
<dbReference type="GO" id="GO:0009055">
    <property type="term" value="F:electron transfer activity"/>
    <property type="evidence" value="ECO:0007669"/>
    <property type="project" value="InterPro"/>
</dbReference>
<evidence type="ECO:0000256" key="4">
    <source>
        <dbReference type="ARBA" id="ARBA00022989"/>
    </source>
</evidence>
<dbReference type="InterPro" id="IPR051542">
    <property type="entry name" value="Hydrogenase_cytochrome"/>
</dbReference>
<proteinExistence type="predicted"/>
<dbReference type="InterPro" id="IPR016174">
    <property type="entry name" value="Di-haem_cyt_TM"/>
</dbReference>
<feature type="transmembrane region" description="Helical" evidence="6">
    <location>
        <begin position="107"/>
        <end position="128"/>
    </location>
</feature>
<keyword evidence="3 6" id="KW-0812">Transmembrane</keyword>
<feature type="domain" description="Cytochrome b561 bacterial/Ni-hydrogenase" evidence="7">
    <location>
        <begin position="17"/>
        <end position="192"/>
    </location>
</feature>
<dbReference type="PANTHER" id="PTHR30485">
    <property type="entry name" value="NI/FE-HYDROGENASE 1 B-TYPE CYTOCHROME SUBUNIT"/>
    <property type="match status" value="1"/>
</dbReference>
<keyword evidence="2" id="KW-1003">Cell membrane</keyword>
<dbReference type="OrthoDB" id="196472at2"/>
<name>A0A239II26_9RHOB</name>
<evidence type="ECO:0000313" key="8">
    <source>
        <dbReference type="EMBL" id="SNS92064.1"/>
    </source>
</evidence>
<sequence>MSDGSPETDQLRRVRLWDPGLRLFHWALAICVCTAWYLGKFGPGIMTLHFYFGYAVIGLLVFRVVWGLFGPWPARFRDFVYAPGTFLRYSSGISKRKPSHWAGHNPVGALSVFALLGVLAFQAFTGLFSDPDDFINKGPLADSVSGSWVGWASGWHNTLPPIILALVLLHIAAILFYKVWKGENLVPSMIHGKKIVRGPVPEDRVIEVIAANGDSPAGARKSA</sequence>
<dbReference type="GO" id="GO:0022904">
    <property type="term" value="P:respiratory electron transport chain"/>
    <property type="evidence" value="ECO:0007669"/>
    <property type="project" value="InterPro"/>
</dbReference>
<evidence type="ECO:0000256" key="6">
    <source>
        <dbReference type="SAM" id="Phobius"/>
    </source>
</evidence>
<evidence type="ECO:0000256" key="3">
    <source>
        <dbReference type="ARBA" id="ARBA00022692"/>
    </source>
</evidence>
<evidence type="ECO:0000256" key="5">
    <source>
        <dbReference type="ARBA" id="ARBA00023136"/>
    </source>
</evidence>
<keyword evidence="9" id="KW-1185">Reference proteome</keyword>
<comment type="subcellular location">
    <subcellularLocation>
        <location evidence="1">Cell membrane</location>
        <topology evidence="1">Multi-pass membrane protein</topology>
    </subcellularLocation>
</comment>
<dbReference type="Gene3D" id="1.20.950.20">
    <property type="entry name" value="Transmembrane di-heme cytochromes, Chain C"/>
    <property type="match status" value="1"/>
</dbReference>
<dbReference type="EMBL" id="FZOY01000004">
    <property type="protein sequence ID" value="SNS92064.1"/>
    <property type="molecule type" value="Genomic_DNA"/>
</dbReference>
<dbReference type="Pfam" id="PF01292">
    <property type="entry name" value="Ni_hydr_CYTB"/>
    <property type="match status" value="1"/>
</dbReference>
<keyword evidence="4 6" id="KW-1133">Transmembrane helix</keyword>
<protein>
    <submittedName>
        <fullName evidence="8">Cytochrome b</fullName>
    </submittedName>
</protein>
<dbReference type="InterPro" id="IPR011577">
    <property type="entry name" value="Cyt_b561_bac/Ni-Hgenase"/>
</dbReference>
<dbReference type="Proteomes" id="UP000198426">
    <property type="component" value="Unassembled WGS sequence"/>
</dbReference>
<dbReference type="PANTHER" id="PTHR30485:SF2">
    <property type="entry name" value="BLL0597 PROTEIN"/>
    <property type="match status" value="1"/>
</dbReference>
<evidence type="ECO:0000313" key="9">
    <source>
        <dbReference type="Proteomes" id="UP000198426"/>
    </source>
</evidence>